<dbReference type="SUPFAM" id="SSF55785">
    <property type="entry name" value="PYP-like sensor domain (PAS domain)"/>
    <property type="match status" value="1"/>
</dbReference>
<accession>A0A8J3BA59</accession>
<gene>
    <name evidence="7" type="ORF">GCM10010123_19230</name>
</gene>
<dbReference type="NCBIfam" id="TIGR00254">
    <property type="entry name" value="GGDEF"/>
    <property type="match status" value="1"/>
</dbReference>
<evidence type="ECO:0000259" key="3">
    <source>
        <dbReference type="PROSITE" id="PS50112"/>
    </source>
</evidence>
<dbReference type="Pfam" id="PF00990">
    <property type="entry name" value="GGDEF"/>
    <property type="match status" value="1"/>
</dbReference>
<feature type="domain" description="EAL" evidence="5">
    <location>
        <begin position="667"/>
        <end position="922"/>
    </location>
</feature>
<dbReference type="Gene3D" id="3.30.450.20">
    <property type="entry name" value="PAS domain"/>
    <property type="match status" value="1"/>
</dbReference>
<keyword evidence="2" id="KW-0472">Membrane</keyword>
<dbReference type="InterPro" id="IPR052155">
    <property type="entry name" value="Biofilm_reg_signaling"/>
</dbReference>
<dbReference type="CDD" id="cd01948">
    <property type="entry name" value="EAL"/>
    <property type="match status" value="1"/>
</dbReference>
<dbReference type="PROSITE" id="PS50113">
    <property type="entry name" value="PAC"/>
    <property type="match status" value="1"/>
</dbReference>
<sequence>METRAPRSADAVTDVDPTPDATPMRSRSWLWLCAAVAAIVGGFGGLLITDAGGETFSQTVSNVGLCVAALSAAGACLVRARHSAGRLRLSWGLIGLGIMAWGVGQGAWAYLESVRGEEVPFPSAADFGYIGLPPLVVAGLLFFPVARQTLASRIRNVLDGLMIGTSALVISWIFVVAPTIQAGGDSPLALYISLWYPLGDVVVLTVVFFQLALLRHRREGMGRPLMLVAIGITIFSISDSGFAYLNLTGSYTSGGVIDTFWFIGFAFILLAARMPVGAPVEPAAARNAEDEDEDQQPFAVLLPYVAVLVALGTTIFWFATNVGGSPFISWTRSALILLMVGRQMLTLLENRALTRHLKARVVEVSASEQRFHALVQHSSDVVTVVDADAVVTYQSESVRRVFGYSAAMLTGRTLTKLLDPEAGVRLSEALRAVAGRPYGSTVLELYVQHRDRRRRQAEITVTNLMDDPNVRGLVLNTRDISERKELQEQLVHEAFHDALTQLANRALFHELVGEALHRKGDNGTVSVLFLDLDGFKEVNDSLGHAAGDQLLVQVADRLRHSVRADDVVARFGGDEFAVLVEAPGRDDAEDIAERVVAAMDAPFLLDDRDIHIGASVGLACGDDDEAAASDAEQLMRDADLAMYRAKSLGGGGWAAYDPQMHSGLVARLELEADLRRALDRDEISLHYQPTIDLADGRIVGFEALVRWYHPVRGMISPGEFIPVAEATGLIIPLGRWVLTEACRQAVAWGAGSGNDELKMSVNVSVRQFDRADLPAVVAAVLAETGMPAAQLCLEMTESVLMTDTEENLAQLIRLKDLGVQLAIDDFGTGYSSLAYLRRFPVDTIKIDRSFVERLGEEADESTLARTIVQLGQSLGMHTVAEGIEELAQLTALRRMGCELAQGFYFSRPVPAAEAGRLLAGADAPLDNSSMAA</sequence>
<keyword evidence="2" id="KW-1133">Transmembrane helix</keyword>
<dbReference type="EMBL" id="BMQB01000003">
    <property type="protein sequence ID" value="GGJ89659.1"/>
    <property type="molecule type" value="Genomic_DNA"/>
</dbReference>
<dbReference type="InterPro" id="IPR013656">
    <property type="entry name" value="PAS_4"/>
</dbReference>
<name>A0A8J3BA59_9ACTN</name>
<organism evidence="7 8">
    <name type="scientific">Pilimelia anulata</name>
    <dbReference type="NCBI Taxonomy" id="53371"/>
    <lineage>
        <taxon>Bacteria</taxon>
        <taxon>Bacillati</taxon>
        <taxon>Actinomycetota</taxon>
        <taxon>Actinomycetes</taxon>
        <taxon>Micromonosporales</taxon>
        <taxon>Micromonosporaceae</taxon>
        <taxon>Pilimelia</taxon>
    </lineage>
</organism>
<dbReference type="RefSeq" id="WP_229783465.1">
    <property type="nucleotide sequence ID" value="NZ_BMQB01000003.1"/>
</dbReference>
<feature type="domain" description="GGDEF" evidence="6">
    <location>
        <begin position="523"/>
        <end position="658"/>
    </location>
</feature>
<evidence type="ECO:0000313" key="8">
    <source>
        <dbReference type="Proteomes" id="UP000649739"/>
    </source>
</evidence>
<dbReference type="PANTHER" id="PTHR44757">
    <property type="entry name" value="DIGUANYLATE CYCLASE DGCP"/>
    <property type="match status" value="1"/>
</dbReference>
<feature type="domain" description="PAC" evidence="4">
    <location>
        <begin position="441"/>
        <end position="492"/>
    </location>
</feature>
<dbReference type="Pfam" id="PF00563">
    <property type="entry name" value="EAL"/>
    <property type="match status" value="1"/>
</dbReference>
<dbReference type="InterPro" id="IPR000700">
    <property type="entry name" value="PAS-assoc_C"/>
</dbReference>
<dbReference type="InterPro" id="IPR035919">
    <property type="entry name" value="EAL_sf"/>
</dbReference>
<dbReference type="Gene3D" id="3.20.20.450">
    <property type="entry name" value="EAL domain"/>
    <property type="match status" value="1"/>
</dbReference>
<feature type="transmembrane region" description="Helical" evidence="2">
    <location>
        <begin position="157"/>
        <end position="177"/>
    </location>
</feature>
<dbReference type="NCBIfam" id="TIGR00229">
    <property type="entry name" value="sensory_box"/>
    <property type="match status" value="1"/>
</dbReference>
<keyword evidence="8" id="KW-1185">Reference proteome</keyword>
<dbReference type="PROSITE" id="PS50883">
    <property type="entry name" value="EAL"/>
    <property type="match status" value="1"/>
</dbReference>
<dbReference type="FunFam" id="3.20.20.450:FF:000001">
    <property type="entry name" value="Cyclic di-GMP phosphodiesterase yahA"/>
    <property type="match status" value="1"/>
</dbReference>
<keyword evidence="2" id="KW-0812">Transmembrane</keyword>
<feature type="transmembrane region" description="Helical" evidence="2">
    <location>
        <begin position="60"/>
        <end position="78"/>
    </location>
</feature>
<evidence type="ECO:0000259" key="5">
    <source>
        <dbReference type="PROSITE" id="PS50883"/>
    </source>
</evidence>
<dbReference type="Proteomes" id="UP000649739">
    <property type="component" value="Unassembled WGS sequence"/>
</dbReference>
<feature type="transmembrane region" description="Helical" evidence="2">
    <location>
        <begin position="90"/>
        <end position="111"/>
    </location>
</feature>
<dbReference type="InterPro" id="IPR001633">
    <property type="entry name" value="EAL_dom"/>
</dbReference>
<evidence type="ECO:0000259" key="4">
    <source>
        <dbReference type="PROSITE" id="PS50113"/>
    </source>
</evidence>
<feature type="transmembrane region" description="Helical" evidence="2">
    <location>
        <begin position="225"/>
        <end position="247"/>
    </location>
</feature>
<feature type="transmembrane region" description="Helical" evidence="2">
    <location>
        <begin position="29"/>
        <end position="48"/>
    </location>
</feature>
<reference evidence="7" key="2">
    <citation type="submission" date="2020-09" db="EMBL/GenBank/DDBJ databases">
        <authorList>
            <person name="Sun Q."/>
            <person name="Ohkuma M."/>
        </authorList>
    </citation>
    <scope>NUCLEOTIDE SEQUENCE</scope>
    <source>
        <strain evidence="7">JCM 3090</strain>
    </source>
</reference>
<dbReference type="InterPro" id="IPR000160">
    <property type="entry name" value="GGDEF_dom"/>
</dbReference>
<dbReference type="InterPro" id="IPR043128">
    <property type="entry name" value="Rev_trsase/Diguanyl_cyclase"/>
</dbReference>
<evidence type="ECO:0000313" key="7">
    <source>
        <dbReference type="EMBL" id="GGJ89659.1"/>
    </source>
</evidence>
<dbReference type="SMART" id="SM00091">
    <property type="entry name" value="PAS"/>
    <property type="match status" value="1"/>
</dbReference>
<evidence type="ECO:0000256" key="2">
    <source>
        <dbReference type="SAM" id="Phobius"/>
    </source>
</evidence>
<feature type="transmembrane region" description="Helical" evidence="2">
    <location>
        <begin position="297"/>
        <end position="318"/>
    </location>
</feature>
<dbReference type="FunFam" id="3.30.70.270:FF:000001">
    <property type="entry name" value="Diguanylate cyclase domain protein"/>
    <property type="match status" value="1"/>
</dbReference>
<dbReference type="PROSITE" id="PS50112">
    <property type="entry name" value="PAS"/>
    <property type="match status" value="1"/>
</dbReference>
<dbReference type="CDD" id="cd00130">
    <property type="entry name" value="PAS"/>
    <property type="match status" value="1"/>
</dbReference>
<feature type="region of interest" description="Disordered" evidence="1">
    <location>
        <begin position="1"/>
        <end position="20"/>
    </location>
</feature>
<protein>
    <submittedName>
        <fullName evidence="7">Uncharacterized protein</fullName>
    </submittedName>
</protein>
<dbReference type="SMART" id="SM00052">
    <property type="entry name" value="EAL"/>
    <property type="match status" value="1"/>
</dbReference>
<reference evidence="7" key="1">
    <citation type="journal article" date="2014" name="Int. J. Syst. Evol. Microbiol.">
        <title>Complete genome sequence of Corynebacterium casei LMG S-19264T (=DSM 44701T), isolated from a smear-ripened cheese.</title>
        <authorList>
            <consortium name="US DOE Joint Genome Institute (JGI-PGF)"/>
            <person name="Walter F."/>
            <person name="Albersmeier A."/>
            <person name="Kalinowski J."/>
            <person name="Ruckert C."/>
        </authorList>
    </citation>
    <scope>NUCLEOTIDE SEQUENCE</scope>
    <source>
        <strain evidence="7">JCM 3090</strain>
    </source>
</reference>
<feature type="domain" description="PAS" evidence="3">
    <location>
        <begin position="367"/>
        <end position="437"/>
    </location>
</feature>
<feature type="transmembrane region" description="Helical" evidence="2">
    <location>
        <begin position="189"/>
        <end position="213"/>
    </location>
</feature>
<dbReference type="CDD" id="cd01949">
    <property type="entry name" value="GGDEF"/>
    <property type="match status" value="1"/>
</dbReference>
<comment type="caution">
    <text evidence="7">The sequence shown here is derived from an EMBL/GenBank/DDBJ whole genome shotgun (WGS) entry which is preliminary data.</text>
</comment>
<dbReference type="PANTHER" id="PTHR44757:SF2">
    <property type="entry name" value="BIOFILM ARCHITECTURE MAINTENANCE PROTEIN MBAA"/>
    <property type="match status" value="1"/>
</dbReference>
<dbReference type="SMART" id="SM00267">
    <property type="entry name" value="GGDEF"/>
    <property type="match status" value="1"/>
</dbReference>
<dbReference type="PROSITE" id="PS50887">
    <property type="entry name" value="GGDEF"/>
    <property type="match status" value="1"/>
</dbReference>
<dbReference type="SUPFAM" id="SSF55073">
    <property type="entry name" value="Nucleotide cyclase"/>
    <property type="match status" value="1"/>
</dbReference>
<evidence type="ECO:0000256" key="1">
    <source>
        <dbReference type="SAM" id="MobiDB-lite"/>
    </source>
</evidence>
<dbReference type="SUPFAM" id="SSF141868">
    <property type="entry name" value="EAL domain-like"/>
    <property type="match status" value="1"/>
</dbReference>
<dbReference type="InterPro" id="IPR029787">
    <property type="entry name" value="Nucleotide_cyclase"/>
</dbReference>
<proteinExistence type="predicted"/>
<feature type="transmembrane region" description="Helical" evidence="2">
    <location>
        <begin position="127"/>
        <end position="145"/>
    </location>
</feature>
<dbReference type="Gene3D" id="3.30.70.270">
    <property type="match status" value="1"/>
</dbReference>
<evidence type="ECO:0000259" key="6">
    <source>
        <dbReference type="PROSITE" id="PS50887"/>
    </source>
</evidence>
<dbReference type="InterPro" id="IPR000014">
    <property type="entry name" value="PAS"/>
</dbReference>
<dbReference type="InterPro" id="IPR035965">
    <property type="entry name" value="PAS-like_dom_sf"/>
</dbReference>
<dbReference type="Pfam" id="PF08448">
    <property type="entry name" value="PAS_4"/>
    <property type="match status" value="1"/>
</dbReference>
<feature type="transmembrane region" description="Helical" evidence="2">
    <location>
        <begin position="259"/>
        <end position="276"/>
    </location>
</feature>
<dbReference type="AlphaFoldDB" id="A0A8J3BA59"/>